<dbReference type="InterPro" id="IPR001752">
    <property type="entry name" value="Kinesin_motor_dom"/>
</dbReference>
<evidence type="ECO:0000256" key="1">
    <source>
        <dbReference type="ARBA" id="ARBA00022741"/>
    </source>
</evidence>
<accession>A0A9Q0XQS4</accession>
<evidence type="ECO:0000313" key="5">
    <source>
        <dbReference type="EMBL" id="KAJ7320655.1"/>
    </source>
</evidence>
<dbReference type="Gene3D" id="3.40.850.10">
    <property type="entry name" value="Kinesin motor domain"/>
    <property type="match status" value="1"/>
</dbReference>
<dbReference type="GO" id="GO:0005524">
    <property type="term" value="F:ATP binding"/>
    <property type="evidence" value="ECO:0007669"/>
    <property type="project" value="UniProtKB-KW"/>
</dbReference>
<dbReference type="GO" id="GO:0008017">
    <property type="term" value="F:microtubule binding"/>
    <property type="evidence" value="ECO:0007669"/>
    <property type="project" value="InterPro"/>
</dbReference>
<keyword evidence="1" id="KW-0547">Nucleotide-binding</keyword>
<dbReference type="PROSITE" id="PS50067">
    <property type="entry name" value="KINESIN_MOTOR_2"/>
    <property type="match status" value="1"/>
</dbReference>
<dbReference type="EMBL" id="JAPFRF010000010">
    <property type="protein sequence ID" value="KAJ7320655.1"/>
    <property type="molecule type" value="Genomic_DNA"/>
</dbReference>
<comment type="similarity">
    <text evidence="3">Belongs to the TRAFAC class myosin-kinesin ATPase superfamily. Kinesin family.</text>
</comment>
<name>A0A9Q0XQS4_9SAUR</name>
<dbReference type="InterPro" id="IPR036961">
    <property type="entry name" value="Kinesin_motor_dom_sf"/>
</dbReference>
<sequence length="117" mass="13542">MKAAGKTKTPRKHPLKKAFSSTLKDPVEVYCRLRPVNVPDQECCIEVIDSRTVQVHTPEGYRVCRNREYKEVPYSFKEVFGVKYLKLLQNLWWKTLSMKKMVSCLHMVSQGVGKPTP</sequence>
<keyword evidence="2" id="KW-0067">ATP-binding</keyword>
<dbReference type="SUPFAM" id="SSF52540">
    <property type="entry name" value="P-loop containing nucleoside triphosphate hydrolases"/>
    <property type="match status" value="1"/>
</dbReference>
<gene>
    <name evidence="5" type="ORF">JRQ81_020166</name>
</gene>
<dbReference type="GO" id="GO:0007018">
    <property type="term" value="P:microtubule-based movement"/>
    <property type="evidence" value="ECO:0007669"/>
    <property type="project" value="InterPro"/>
</dbReference>
<dbReference type="AlphaFoldDB" id="A0A9Q0XQS4"/>
<feature type="domain" description="Kinesin motor" evidence="4">
    <location>
        <begin position="26"/>
        <end position="117"/>
    </location>
</feature>
<dbReference type="GO" id="GO:0003777">
    <property type="term" value="F:microtubule motor activity"/>
    <property type="evidence" value="ECO:0007669"/>
    <property type="project" value="InterPro"/>
</dbReference>
<reference evidence="5" key="1">
    <citation type="journal article" date="2023" name="DNA Res.">
        <title>Chromosome-level genome assembly of Phrynocephalus forsythii using third-generation DNA sequencing and Hi-C analysis.</title>
        <authorList>
            <person name="Qi Y."/>
            <person name="Zhao W."/>
            <person name="Zhao Y."/>
            <person name="Niu C."/>
            <person name="Cao S."/>
            <person name="Zhang Y."/>
        </authorList>
    </citation>
    <scope>NUCLEOTIDE SEQUENCE</scope>
    <source>
        <tissue evidence="5">Muscle</tissue>
    </source>
</reference>
<evidence type="ECO:0000313" key="6">
    <source>
        <dbReference type="Proteomes" id="UP001142489"/>
    </source>
</evidence>
<evidence type="ECO:0000256" key="2">
    <source>
        <dbReference type="ARBA" id="ARBA00022840"/>
    </source>
</evidence>
<dbReference type="OrthoDB" id="2403182at2759"/>
<protein>
    <recommendedName>
        <fullName evidence="4">Kinesin motor domain-containing protein</fullName>
    </recommendedName>
</protein>
<keyword evidence="6" id="KW-1185">Reference proteome</keyword>
<proteinExistence type="inferred from homology"/>
<dbReference type="Proteomes" id="UP001142489">
    <property type="component" value="Unassembled WGS sequence"/>
</dbReference>
<evidence type="ECO:0000259" key="4">
    <source>
        <dbReference type="PROSITE" id="PS50067"/>
    </source>
</evidence>
<dbReference type="InterPro" id="IPR027417">
    <property type="entry name" value="P-loop_NTPase"/>
</dbReference>
<evidence type="ECO:0000256" key="3">
    <source>
        <dbReference type="PROSITE-ProRule" id="PRU00283"/>
    </source>
</evidence>
<comment type="caution">
    <text evidence="3">Lacks conserved residue(s) required for the propagation of feature annotation.</text>
</comment>
<comment type="caution">
    <text evidence="5">The sequence shown here is derived from an EMBL/GenBank/DDBJ whole genome shotgun (WGS) entry which is preliminary data.</text>
</comment>
<organism evidence="5 6">
    <name type="scientific">Phrynocephalus forsythii</name>
    <dbReference type="NCBI Taxonomy" id="171643"/>
    <lineage>
        <taxon>Eukaryota</taxon>
        <taxon>Metazoa</taxon>
        <taxon>Chordata</taxon>
        <taxon>Craniata</taxon>
        <taxon>Vertebrata</taxon>
        <taxon>Euteleostomi</taxon>
        <taxon>Lepidosauria</taxon>
        <taxon>Squamata</taxon>
        <taxon>Bifurcata</taxon>
        <taxon>Unidentata</taxon>
        <taxon>Episquamata</taxon>
        <taxon>Toxicofera</taxon>
        <taxon>Iguania</taxon>
        <taxon>Acrodonta</taxon>
        <taxon>Agamidae</taxon>
        <taxon>Agaminae</taxon>
        <taxon>Phrynocephalus</taxon>
    </lineage>
</organism>